<name>A0ABR9CHS7_9HYPH</name>
<dbReference type="Gene3D" id="1.20.120.450">
    <property type="entry name" value="dinb family like domain"/>
    <property type="match status" value="1"/>
</dbReference>
<dbReference type="InterPro" id="IPR034660">
    <property type="entry name" value="DinB/YfiT-like"/>
</dbReference>
<dbReference type="EMBL" id="JACYXI010000001">
    <property type="protein sequence ID" value="MBD8890392.1"/>
    <property type="molecule type" value="Genomic_DNA"/>
</dbReference>
<evidence type="ECO:0000256" key="2">
    <source>
        <dbReference type="ARBA" id="ARBA00022723"/>
    </source>
</evidence>
<dbReference type="InterPro" id="IPR007837">
    <property type="entry name" value="DinB"/>
</dbReference>
<dbReference type="SUPFAM" id="SSF109854">
    <property type="entry name" value="DinB/YfiT-like putative metalloenzymes"/>
    <property type="match status" value="1"/>
</dbReference>
<dbReference type="PANTHER" id="PTHR37302">
    <property type="entry name" value="SLR1116 PROTEIN"/>
    <property type="match status" value="1"/>
</dbReference>
<gene>
    <name evidence="3" type="ORF">IG616_02450</name>
</gene>
<organism evidence="3 4">
    <name type="scientific">Roseibium litorale</name>
    <dbReference type="NCBI Taxonomy" id="2803841"/>
    <lineage>
        <taxon>Bacteria</taxon>
        <taxon>Pseudomonadati</taxon>
        <taxon>Pseudomonadota</taxon>
        <taxon>Alphaproteobacteria</taxon>
        <taxon>Hyphomicrobiales</taxon>
        <taxon>Stappiaceae</taxon>
        <taxon>Roseibium</taxon>
    </lineage>
</organism>
<reference evidence="3 4" key="2">
    <citation type="journal article" date="2021" name="Int. J. Syst. Evol. Microbiol.">
        <title>Roseibium litorale sp. nov., isolated from a tidal flat sediment and proposal for the reclassification of Labrenzia polysiphoniae as Roseibium polysiphoniae comb. nov.</title>
        <authorList>
            <person name="Liu Y."/>
            <person name="Pei T."/>
            <person name="Du J."/>
            <person name="Chao M."/>
            <person name="Deng M.R."/>
            <person name="Zhu H."/>
        </authorList>
    </citation>
    <scope>NUCLEOTIDE SEQUENCE [LARGE SCALE GENOMIC DNA]</scope>
    <source>
        <strain evidence="3 4">4C16A</strain>
    </source>
</reference>
<evidence type="ECO:0000313" key="3">
    <source>
        <dbReference type="EMBL" id="MBD8890392.1"/>
    </source>
</evidence>
<sequence length="184" mass="20937">MDPELYRALARYNSWMTGRLYETCAELSDAQRREDRGAFFKSIHSTLNHILFADSVWMNRFTGRSYAHRGMGVDIHDDFDALRQAHLAITDEISNWVETLDVEWLAGDLTWTSSDGKRTSTRPRWLLVSHLFNHQTHHRGQITTMLSQCGLDIGVTDLPFVPEQTGAHTTKFADTPNGQSAADI</sequence>
<keyword evidence="2" id="KW-0479">Metal-binding</keyword>
<proteinExistence type="inferred from homology"/>
<protein>
    <submittedName>
        <fullName evidence="3">Damage-inducible protein DinB</fullName>
    </submittedName>
</protein>
<reference evidence="4" key="1">
    <citation type="submission" date="2020-09" db="EMBL/GenBank/DDBJ databases">
        <title>The genome sequence of strain Labrenzia suaedae 4C16A.</title>
        <authorList>
            <person name="Liu Y."/>
        </authorList>
    </citation>
    <scope>NUCLEOTIDE SEQUENCE [LARGE SCALE GENOMIC DNA]</scope>
    <source>
        <strain evidence="4">4C16A</strain>
    </source>
</reference>
<keyword evidence="4" id="KW-1185">Reference proteome</keyword>
<dbReference type="PANTHER" id="PTHR37302:SF1">
    <property type="entry name" value="PROTEIN DINB"/>
    <property type="match status" value="1"/>
</dbReference>
<dbReference type="Proteomes" id="UP000632063">
    <property type="component" value="Unassembled WGS sequence"/>
</dbReference>
<dbReference type="RefSeq" id="WP_192146033.1">
    <property type="nucleotide sequence ID" value="NZ_JACYXI010000001.1"/>
</dbReference>
<evidence type="ECO:0000256" key="1">
    <source>
        <dbReference type="ARBA" id="ARBA00008635"/>
    </source>
</evidence>
<comment type="similarity">
    <text evidence="1">Belongs to the DinB family.</text>
</comment>
<accession>A0ABR9CHS7</accession>
<dbReference type="Pfam" id="PF05163">
    <property type="entry name" value="DinB"/>
    <property type="match status" value="1"/>
</dbReference>
<evidence type="ECO:0000313" key="4">
    <source>
        <dbReference type="Proteomes" id="UP000632063"/>
    </source>
</evidence>
<comment type="caution">
    <text evidence="3">The sequence shown here is derived from an EMBL/GenBank/DDBJ whole genome shotgun (WGS) entry which is preliminary data.</text>
</comment>